<dbReference type="EMBL" id="CP048000">
    <property type="protein sequence ID" value="QHQ63474.1"/>
    <property type="molecule type" value="Genomic_DNA"/>
</dbReference>
<dbReference type="PANTHER" id="PTHR10545:SF29">
    <property type="entry name" value="GH14572P-RELATED"/>
    <property type="match status" value="1"/>
</dbReference>
<evidence type="ECO:0000256" key="3">
    <source>
        <dbReference type="ARBA" id="ARBA00023315"/>
    </source>
</evidence>
<dbReference type="Pfam" id="PF00583">
    <property type="entry name" value="Acetyltransf_1"/>
    <property type="match status" value="1"/>
</dbReference>
<dbReference type="AlphaFoldDB" id="A0A6P1TRA7"/>
<keyword evidence="2 5" id="KW-0808">Transferase</keyword>
<proteinExistence type="inferred from homology"/>
<feature type="domain" description="N-acetyltransferase" evidence="4">
    <location>
        <begin position="7"/>
        <end position="162"/>
    </location>
</feature>
<evidence type="ECO:0000256" key="2">
    <source>
        <dbReference type="ARBA" id="ARBA00022679"/>
    </source>
</evidence>
<dbReference type="RefSeq" id="WP_161840286.1">
    <property type="nucleotide sequence ID" value="NZ_CP048000.1"/>
</dbReference>
<evidence type="ECO:0000313" key="6">
    <source>
        <dbReference type="Proteomes" id="UP000464314"/>
    </source>
</evidence>
<accession>A0A6P1TRA7</accession>
<gene>
    <name evidence="5" type="ORF">Ana3638_24085</name>
</gene>
<keyword evidence="6" id="KW-1185">Reference proteome</keyword>
<dbReference type="SUPFAM" id="SSF55729">
    <property type="entry name" value="Acyl-CoA N-acyltransferases (Nat)"/>
    <property type="match status" value="1"/>
</dbReference>
<name>A0A6P1TRA7_9FIRM</name>
<dbReference type="KEGG" id="anr:Ana3638_24085"/>
<dbReference type="Proteomes" id="UP000464314">
    <property type="component" value="Chromosome"/>
</dbReference>
<organism evidence="5 6">
    <name type="scientific">Anaerocolumna sedimenticola</name>
    <dbReference type="NCBI Taxonomy" id="2696063"/>
    <lineage>
        <taxon>Bacteria</taxon>
        <taxon>Bacillati</taxon>
        <taxon>Bacillota</taxon>
        <taxon>Clostridia</taxon>
        <taxon>Lachnospirales</taxon>
        <taxon>Lachnospiraceae</taxon>
        <taxon>Anaerocolumna</taxon>
    </lineage>
</organism>
<evidence type="ECO:0000259" key="4">
    <source>
        <dbReference type="PROSITE" id="PS51186"/>
    </source>
</evidence>
<dbReference type="CDD" id="cd04301">
    <property type="entry name" value="NAT_SF"/>
    <property type="match status" value="1"/>
</dbReference>
<reference evidence="5 6" key="1">
    <citation type="submission" date="2020-01" db="EMBL/GenBank/DDBJ databases">
        <title>Genome analysis of Anaerocolumna sp. CBA3638.</title>
        <authorList>
            <person name="Kim J."/>
            <person name="Roh S.W."/>
        </authorList>
    </citation>
    <scope>NUCLEOTIDE SEQUENCE [LARGE SCALE GENOMIC DNA]</scope>
    <source>
        <strain evidence="5 6">CBA3638</strain>
    </source>
</reference>
<comment type="similarity">
    <text evidence="1">Belongs to the acetyltransferase family.</text>
</comment>
<keyword evidence="3" id="KW-0012">Acyltransferase</keyword>
<dbReference type="PANTHER" id="PTHR10545">
    <property type="entry name" value="DIAMINE N-ACETYLTRANSFERASE"/>
    <property type="match status" value="1"/>
</dbReference>
<dbReference type="InterPro" id="IPR000182">
    <property type="entry name" value="GNAT_dom"/>
</dbReference>
<sequence>MKNTERFKLRFAEEKDTGLILSLIKELAAYEKMSEYVTATEEILRESIFARKAAEVLIAEYDGIPIGYAMYFYNFSTFIGKPGLYLEDLYIKPEFRGNGFGKITLAYLAELAVKRDCWGMEWTCLDWNEPSIQFYESIGAIHWSGWRIYRLKGEALHKLAIS</sequence>
<dbReference type="FunFam" id="3.40.630.30:FF:000064">
    <property type="entry name" value="GNAT family acetyltransferase"/>
    <property type="match status" value="1"/>
</dbReference>
<dbReference type="InterPro" id="IPR016181">
    <property type="entry name" value="Acyl_CoA_acyltransferase"/>
</dbReference>
<evidence type="ECO:0000256" key="1">
    <source>
        <dbReference type="ARBA" id="ARBA00008694"/>
    </source>
</evidence>
<dbReference type="InterPro" id="IPR051016">
    <property type="entry name" value="Diverse_Substrate_AcTransf"/>
</dbReference>
<dbReference type="PROSITE" id="PS51186">
    <property type="entry name" value="GNAT"/>
    <property type="match status" value="1"/>
</dbReference>
<evidence type="ECO:0000313" key="5">
    <source>
        <dbReference type="EMBL" id="QHQ63474.1"/>
    </source>
</evidence>
<dbReference type="GO" id="GO:0008080">
    <property type="term" value="F:N-acetyltransferase activity"/>
    <property type="evidence" value="ECO:0007669"/>
    <property type="project" value="UniProtKB-ARBA"/>
</dbReference>
<dbReference type="Gene3D" id="3.40.630.30">
    <property type="match status" value="1"/>
</dbReference>
<protein>
    <submittedName>
        <fullName evidence="5">GNAT family N-acetyltransferase</fullName>
    </submittedName>
</protein>